<dbReference type="AlphaFoldDB" id="A0AA38FTN6"/>
<comment type="caution">
    <text evidence="1">The sequence shown here is derived from an EMBL/GenBank/DDBJ whole genome shotgun (WGS) entry which is preliminary data.</text>
</comment>
<reference evidence="1 2" key="1">
    <citation type="journal article" date="2021" name="Nat. Plants">
        <title>The Taxus genome provides insights into paclitaxel biosynthesis.</title>
        <authorList>
            <person name="Xiong X."/>
            <person name="Gou J."/>
            <person name="Liao Q."/>
            <person name="Li Y."/>
            <person name="Zhou Q."/>
            <person name="Bi G."/>
            <person name="Li C."/>
            <person name="Du R."/>
            <person name="Wang X."/>
            <person name="Sun T."/>
            <person name="Guo L."/>
            <person name="Liang H."/>
            <person name="Lu P."/>
            <person name="Wu Y."/>
            <person name="Zhang Z."/>
            <person name="Ro D.K."/>
            <person name="Shang Y."/>
            <person name="Huang S."/>
            <person name="Yan J."/>
        </authorList>
    </citation>
    <scope>NUCLEOTIDE SEQUENCE [LARGE SCALE GENOMIC DNA]</scope>
    <source>
        <strain evidence="1">Ta-2019</strain>
    </source>
</reference>
<name>A0AA38FTN6_TAXCH</name>
<evidence type="ECO:0000313" key="2">
    <source>
        <dbReference type="Proteomes" id="UP000824469"/>
    </source>
</evidence>
<accession>A0AA38FTN6</accession>
<keyword evidence="2" id="KW-1185">Reference proteome</keyword>
<evidence type="ECO:0000313" key="1">
    <source>
        <dbReference type="EMBL" id="KAH9308548.1"/>
    </source>
</evidence>
<feature type="non-terminal residue" evidence="1">
    <location>
        <position position="67"/>
    </location>
</feature>
<protein>
    <submittedName>
        <fullName evidence="1">Uncharacterized protein</fullName>
    </submittedName>
</protein>
<organism evidence="1 2">
    <name type="scientific">Taxus chinensis</name>
    <name type="common">Chinese yew</name>
    <name type="synonym">Taxus wallichiana var. chinensis</name>
    <dbReference type="NCBI Taxonomy" id="29808"/>
    <lineage>
        <taxon>Eukaryota</taxon>
        <taxon>Viridiplantae</taxon>
        <taxon>Streptophyta</taxon>
        <taxon>Embryophyta</taxon>
        <taxon>Tracheophyta</taxon>
        <taxon>Spermatophyta</taxon>
        <taxon>Pinopsida</taxon>
        <taxon>Pinidae</taxon>
        <taxon>Conifers II</taxon>
        <taxon>Cupressales</taxon>
        <taxon>Taxaceae</taxon>
        <taxon>Taxus</taxon>
    </lineage>
</organism>
<dbReference type="Proteomes" id="UP000824469">
    <property type="component" value="Unassembled WGS sequence"/>
</dbReference>
<gene>
    <name evidence="1" type="ORF">KI387_036459</name>
</gene>
<sequence>MVDVEALIDFRGVTNIKGVTYTEGAVDVESTIGDVDARVGNAEVTFMDMAGGMEVGIPNIGWPNELQ</sequence>
<proteinExistence type="predicted"/>
<dbReference type="EMBL" id="JAHRHJ020000007">
    <property type="protein sequence ID" value="KAH9308548.1"/>
    <property type="molecule type" value="Genomic_DNA"/>
</dbReference>